<evidence type="ECO:0000256" key="4">
    <source>
        <dbReference type="ARBA" id="ARBA00022963"/>
    </source>
</evidence>
<dbReference type="GO" id="GO:0006952">
    <property type="term" value="P:defense response"/>
    <property type="evidence" value="ECO:0007669"/>
    <property type="project" value="UniProtKB-KW"/>
</dbReference>
<comment type="function">
    <text evidence="7">Lipolytic acyl hydrolase (LAH).</text>
</comment>
<comment type="domain">
    <text evidence="7">The nitrogen atoms of the two glycine residues in the GGXR motif define the oxyanion hole, and stabilize the oxyanion that forms during the nucleophilic attack by the catalytic serine during substrate cleavage.</text>
</comment>
<dbReference type="PROSITE" id="PS51635">
    <property type="entry name" value="PNPLA"/>
    <property type="match status" value="1"/>
</dbReference>
<evidence type="ECO:0000256" key="2">
    <source>
        <dbReference type="ARBA" id="ARBA00022801"/>
    </source>
</evidence>
<dbReference type="Proteomes" id="UP001187471">
    <property type="component" value="Unassembled WGS sequence"/>
</dbReference>
<evidence type="ECO:0000256" key="1">
    <source>
        <dbReference type="ARBA" id="ARBA00010240"/>
    </source>
</evidence>
<feature type="short sequence motif" description="GXSXG" evidence="6">
    <location>
        <begin position="64"/>
        <end position="68"/>
    </location>
</feature>
<keyword evidence="5 6" id="KW-0443">Lipid metabolism</keyword>
<feature type="short sequence motif" description="GXGXXG" evidence="6">
    <location>
        <begin position="26"/>
        <end position="31"/>
    </location>
</feature>
<comment type="similarity">
    <text evidence="1 7">Belongs to the patatin family.</text>
</comment>
<feature type="short sequence motif" description="DGA/G" evidence="6">
    <location>
        <begin position="216"/>
        <end position="218"/>
    </location>
</feature>
<proteinExistence type="inferred from homology"/>
<protein>
    <recommendedName>
        <fullName evidence="7">Patatin</fullName>
        <ecNumber evidence="7">3.1.1.-</ecNumber>
    </recommendedName>
</protein>
<keyword evidence="10" id="KW-1185">Reference proteome</keyword>
<name>A0AA88R376_9ASTE</name>
<dbReference type="EC" id="3.1.1.-" evidence="7"/>
<dbReference type="Gene3D" id="3.40.1090.10">
    <property type="entry name" value="Cytosolic phospholipase A2 catalytic domain"/>
    <property type="match status" value="1"/>
</dbReference>
<evidence type="ECO:0000259" key="8">
    <source>
        <dbReference type="PROSITE" id="PS51635"/>
    </source>
</evidence>
<dbReference type="InterPro" id="IPR002641">
    <property type="entry name" value="PNPLA_dom"/>
</dbReference>
<evidence type="ECO:0000256" key="7">
    <source>
        <dbReference type="RuleBase" id="RU361262"/>
    </source>
</evidence>
<evidence type="ECO:0000256" key="5">
    <source>
        <dbReference type="ARBA" id="ARBA00023098"/>
    </source>
</evidence>
<reference evidence="9" key="1">
    <citation type="submission" date="2022-12" db="EMBL/GenBank/DDBJ databases">
        <title>Draft genome assemblies for two species of Escallonia (Escalloniales).</title>
        <authorList>
            <person name="Chanderbali A."/>
            <person name="Dervinis C."/>
            <person name="Anghel I."/>
            <person name="Soltis D."/>
            <person name="Soltis P."/>
            <person name="Zapata F."/>
        </authorList>
    </citation>
    <scope>NUCLEOTIDE SEQUENCE</scope>
    <source>
        <strain evidence="9">UCBG92.1500</strain>
        <tissue evidence="9">Leaf</tissue>
    </source>
</reference>
<dbReference type="AlphaFoldDB" id="A0AA88R376"/>
<evidence type="ECO:0000256" key="3">
    <source>
        <dbReference type="ARBA" id="ARBA00022821"/>
    </source>
</evidence>
<evidence type="ECO:0000256" key="6">
    <source>
        <dbReference type="PROSITE-ProRule" id="PRU01161"/>
    </source>
</evidence>
<organism evidence="9 10">
    <name type="scientific">Escallonia rubra</name>
    <dbReference type="NCBI Taxonomy" id="112253"/>
    <lineage>
        <taxon>Eukaryota</taxon>
        <taxon>Viridiplantae</taxon>
        <taxon>Streptophyta</taxon>
        <taxon>Embryophyta</taxon>
        <taxon>Tracheophyta</taxon>
        <taxon>Spermatophyta</taxon>
        <taxon>Magnoliopsida</taxon>
        <taxon>eudicotyledons</taxon>
        <taxon>Gunneridae</taxon>
        <taxon>Pentapetalae</taxon>
        <taxon>asterids</taxon>
        <taxon>campanulids</taxon>
        <taxon>Escalloniales</taxon>
        <taxon>Escalloniaceae</taxon>
        <taxon>Escallonia</taxon>
    </lineage>
</organism>
<evidence type="ECO:0000313" key="10">
    <source>
        <dbReference type="Proteomes" id="UP001187471"/>
    </source>
</evidence>
<feature type="domain" description="PNPLA" evidence="8">
    <location>
        <begin position="22"/>
        <end position="229"/>
    </location>
</feature>
<keyword evidence="3" id="KW-0611">Plant defense</keyword>
<feature type="active site" description="Proton acceptor" evidence="6">
    <location>
        <position position="216"/>
    </location>
</feature>
<dbReference type="PANTHER" id="PTHR32176">
    <property type="entry name" value="XYLOSE ISOMERASE"/>
    <property type="match status" value="1"/>
</dbReference>
<dbReference type="InterPro" id="IPR016035">
    <property type="entry name" value="Acyl_Trfase/lysoPLipase"/>
</dbReference>
<accession>A0AA88R376</accession>
<dbReference type="FunFam" id="3.40.1090.10:FF:000005">
    <property type="entry name" value="Patatin"/>
    <property type="match status" value="1"/>
</dbReference>
<dbReference type="GO" id="GO:0004620">
    <property type="term" value="F:phospholipase activity"/>
    <property type="evidence" value="ECO:0007669"/>
    <property type="project" value="TreeGrafter"/>
</dbReference>
<sequence>MDKPATVFPIEPELDRELITVLSIDGGGIRGIIPGIILDFLESELQKLDGKDARIADYFNVIAGTSTGGLVAAMLTAPNKSNRPVFAAKDIKPFYLDHCPMIFQQDWNPLVRETKAVRSLVERPRYDGQHLHSIVGECLGGTRLQETLTNVVIPTFDITRNHAIIFSSYKVKNDPSLDALLSDVCIGTSAAPTYLPPHYFETKDSSGKVREFNIIDGGVAANNPTLIAICELMDADLCPKKGTEHRFLVLSLGTGTAKVEKKYDAHEAAKWGILGWLTSHGSSPLVDVFSQASVDMVDSIISTLMKIFQSDDNYLRIQDDTLSDEVSSVDRATPENLANLVKVGEDLLKKPVSKLNLQSCVYEPSNQGNNEAALIRLAEILSKEKRLRDARSLQRDMP</sequence>
<dbReference type="GO" id="GO:0047372">
    <property type="term" value="F:monoacylglycerol lipase activity"/>
    <property type="evidence" value="ECO:0007669"/>
    <property type="project" value="TreeGrafter"/>
</dbReference>
<gene>
    <name evidence="9" type="ORF">RJ640_005016</name>
</gene>
<feature type="active site" description="Nucleophile" evidence="6">
    <location>
        <position position="66"/>
    </location>
</feature>
<dbReference type="SUPFAM" id="SSF52151">
    <property type="entry name" value="FabD/lysophospholipase-like"/>
    <property type="match status" value="1"/>
</dbReference>
<keyword evidence="2 6" id="KW-0378">Hydrolase</keyword>
<dbReference type="GO" id="GO:0016042">
    <property type="term" value="P:lipid catabolic process"/>
    <property type="evidence" value="ECO:0007669"/>
    <property type="project" value="UniProtKB-UniRule"/>
</dbReference>
<dbReference type="PANTHER" id="PTHR32176:SF109">
    <property type="entry name" value="PATATIN-LIKE PROTEIN 2"/>
    <property type="match status" value="1"/>
</dbReference>
<dbReference type="Pfam" id="PF01734">
    <property type="entry name" value="Patatin"/>
    <property type="match status" value="1"/>
</dbReference>
<keyword evidence="4 6" id="KW-0442">Lipid degradation</keyword>
<comment type="caution">
    <text evidence="9">The sequence shown here is derived from an EMBL/GenBank/DDBJ whole genome shotgun (WGS) entry which is preliminary data.</text>
</comment>
<dbReference type="EMBL" id="JAVXUO010002540">
    <property type="protein sequence ID" value="KAK2971996.1"/>
    <property type="molecule type" value="Genomic_DNA"/>
</dbReference>
<evidence type="ECO:0000313" key="9">
    <source>
        <dbReference type="EMBL" id="KAK2971996.1"/>
    </source>
</evidence>